<dbReference type="InterPro" id="IPR000866">
    <property type="entry name" value="AhpC/TSA"/>
</dbReference>
<evidence type="ECO:0000256" key="20">
    <source>
        <dbReference type="ARBA" id="ARBA00083736"/>
    </source>
</evidence>
<dbReference type="Gene3D" id="3.40.30.10">
    <property type="entry name" value="Glutaredoxin"/>
    <property type="match status" value="1"/>
</dbReference>
<dbReference type="CDD" id="cd03018">
    <property type="entry name" value="PRX_AhpE_like"/>
    <property type="match status" value="1"/>
</dbReference>
<evidence type="ECO:0000256" key="21">
    <source>
        <dbReference type="PIRSR" id="PIRSR000239-1"/>
    </source>
</evidence>
<evidence type="ECO:0000256" key="7">
    <source>
        <dbReference type="ARBA" id="ARBA00023157"/>
    </source>
</evidence>
<dbReference type="GO" id="GO:0005737">
    <property type="term" value="C:cytoplasm"/>
    <property type="evidence" value="ECO:0007669"/>
    <property type="project" value="TreeGrafter"/>
</dbReference>
<dbReference type="GO" id="GO:0008379">
    <property type="term" value="F:thioredoxin peroxidase activity"/>
    <property type="evidence" value="ECO:0007669"/>
    <property type="project" value="TreeGrafter"/>
</dbReference>
<evidence type="ECO:0000313" key="24">
    <source>
        <dbReference type="Proteomes" id="UP000031774"/>
    </source>
</evidence>
<evidence type="ECO:0000313" key="23">
    <source>
        <dbReference type="EMBL" id="AJF65013.1"/>
    </source>
</evidence>
<comment type="subunit">
    <text evidence="2">Monomer.</text>
</comment>
<comment type="function">
    <text evidence="14">Thiol-specific peroxidase that catalyzes the reduction of hydrogen peroxide and organic hydroperoxides to water and alcohols, respectively. Plays a role in cell protection against oxidative stress by detoxifying peroxides. May represent an important antioxidant defense against cytotoxic peroxides, especially peroxynitrite, which can be formed by activated macrophages during infection.</text>
</comment>
<name>A0A0B5I5S7_9ACTN</name>
<dbReference type="HOGENOM" id="CLU_042529_14_2_11"/>
<evidence type="ECO:0000256" key="14">
    <source>
        <dbReference type="ARBA" id="ARBA00056930"/>
    </source>
</evidence>
<protein>
    <recommendedName>
        <fullName evidence="18">Alkyl hydroperoxide reductase E</fullName>
        <ecNumber evidence="3">1.11.1.24</ecNumber>
        <ecNumber evidence="17">1.11.1.29</ecNumber>
    </recommendedName>
    <alternativeName>
        <fullName evidence="11">Bacterioferritin comigratory protein</fullName>
    </alternativeName>
    <alternativeName>
        <fullName evidence="19">Mycoredoxin-dependent peroxiredoxin</fullName>
    </alternativeName>
    <alternativeName>
        <fullName evidence="20">Peroxiredoxin AhpE</fullName>
    </alternativeName>
    <alternativeName>
        <fullName evidence="9">Thioredoxin peroxidase</fullName>
    </alternativeName>
</protein>
<evidence type="ECO:0000256" key="17">
    <source>
        <dbReference type="ARBA" id="ARBA00067009"/>
    </source>
</evidence>
<dbReference type="InterPro" id="IPR024706">
    <property type="entry name" value="Peroxiredoxin_AhpC-typ"/>
</dbReference>
<accession>A0A0B5I5S7</accession>
<keyword evidence="7" id="KW-1015">Disulfide bond</keyword>
<dbReference type="EC" id="1.11.1.24" evidence="3"/>
<evidence type="ECO:0000256" key="9">
    <source>
        <dbReference type="ARBA" id="ARBA00032824"/>
    </source>
</evidence>
<keyword evidence="24" id="KW-1185">Reference proteome</keyword>
<evidence type="ECO:0000256" key="8">
    <source>
        <dbReference type="ARBA" id="ARBA00023284"/>
    </source>
</evidence>
<comment type="function">
    <text evidence="1">Thiol-specific peroxidase that catalyzes the reduction of hydrogen peroxide and organic hydroperoxides to water and alcohols, respectively. Plays a role in cell protection against oxidative stress by detoxifying peroxides and as sensor of hydrogen peroxide-mediated signaling events.</text>
</comment>
<gene>
    <name evidence="23" type="ORF">SVTN_11865</name>
</gene>
<comment type="catalytic activity">
    <reaction evidence="13">
        <text>[mycoredoxin]-L-dithiol + a hydroperoxide = [mycoredoxin]-L-disulfide + an alcohol + H2O</text>
        <dbReference type="Rhea" id="RHEA:62640"/>
        <dbReference type="Rhea" id="RHEA-COMP:16137"/>
        <dbReference type="Rhea" id="RHEA-COMP:16138"/>
        <dbReference type="ChEBI" id="CHEBI:15377"/>
        <dbReference type="ChEBI" id="CHEBI:29950"/>
        <dbReference type="ChEBI" id="CHEBI:30879"/>
        <dbReference type="ChEBI" id="CHEBI:35924"/>
        <dbReference type="ChEBI" id="CHEBI:50058"/>
        <dbReference type="EC" id="1.11.1.29"/>
    </reaction>
</comment>
<evidence type="ECO:0000256" key="16">
    <source>
        <dbReference type="ARBA" id="ARBA00065226"/>
    </source>
</evidence>
<dbReference type="GO" id="GO:0045454">
    <property type="term" value="P:cell redox homeostasis"/>
    <property type="evidence" value="ECO:0007669"/>
    <property type="project" value="TreeGrafter"/>
</dbReference>
<comment type="similarity">
    <text evidence="10">Belongs to the peroxiredoxin family. BCP/PrxQ subfamily.</text>
</comment>
<comment type="subunit">
    <text evidence="16">Homodimer. Forms both dimers and octamers; a tightly-associated dimer and a ring-like octamer.</text>
</comment>
<dbReference type="PANTHER" id="PTHR42801">
    <property type="entry name" value="THIOREDOXIN-DEPENDENT PEROXIDE REDUCTASE"/>
    <property type="match status" value="1"/>
</dbReference>
<evidence type="ECO:0000259" key="22">
    <source>
        <dbReference type="PROSITE" id="PS51352"/>
    </source>
</evidence>
<dbReference type="GO" id="GO:0034599">
    <property type="term" value="P:cellular response to oxidative stress"/>
    <property type="evidence" value="ECO:0007669"/>
    <property type="project" value="TreeGrafter"/>
</dbReference>
<evidence type="ECO:0000256" key="2">
    <source>
        <dbReference type="ARBA" id="ARBA00011245"/>
    </source>
</evidence>
<evidence type="ECO:0000256" key="19">
    <source>
        <dbReference type="ARBA" id="ARBA00082991"/>
    </source>
</evidence>
<evidence type="ECO:0000256" key="13">
    <source>
        <dbReference type="ARBA" id="ARBA00052774"/>
    </source>
</evidence>
<organism evidence="23 24">
    <name type="scientific">Streptomyces vietnamensis</name>
    <dbReference type="NCBI Taxonomy" id="362257"/>
    <lineage>
        <taxon>Bacteria</taxon>
        <taxon>Bacillati</taxon>
        <taxon>Actinomycetota</taxon>
        <taxon>Actinomycetes</taxon>
        <taxon>Kitasatosporales</taxon>
        <taxon>Streptomycetaceae</taxon>
        <taxon>Streptomyces</taxon>
    </lineage>
</organism>
<dbReference type="PIRSF" id="PIRSF000239">
    <property type="entry name" value="AHPC"/>
    <property type="match status" value="1"/>
</dbReference>
<proteinExistence type="inferred from homology"/>
<dbReference type="InterPro" id="IPR013766">
    <property type="entry name" value="Thioredoxin_domain"/>
</dbReference>
<dbReference type="AlphaFoldDB" id="A0A0B5I5S7"/>
<dbReference type="KEGG" id="svt:SVTN_11865"/>
<dbReference type="STRING" id="362257.SVTN_11865"/>
<keyword evidence="6" id="KW-0560">Oxidoreductase</keyword>
<sequence length="152" mass="17027">MAIEVGTKAPEFELKDNHGRTVRLSDFRGEKNVVLLFYPFAFTGVCTGELRELRDNLPVFVNDDTQLLAVSNDSIHTLRVFGDQEDLEFPLLSDFWPHGEASRAYGVFDEDKGCAVRGTFVIDKDGIVRWTVVNALSDARDLGDYVKALEAL</sequence>
<evidence type="ECO:0000256" key="1">
    <source>
        <dbReference type="ARBA" id="ARBA00003330"/>
    </source>
</evidence>
<dbReference type="RefSeq" id="WP_041129059.1">
    <property type="nucleotide sequence ID" value="NZ_CP010407.1"/>
</dbReference>
<reference evidence="23 24" key="1">
    <citation type="submission" date="2014-12" db="EMBL/GenBank/DDBJ databases">
        <title>Complete genome sequence of Streptomyces vietnamensis strain GIMV4.0001, a genetic manipulable producer of the benzoisochromanequinone antibiotic granaticin.</title>
        <authorList>
            <person name="Deng M.R."/>
            <person name="Guo J."/>
            <person name="Ma L.Y."/>
            <person name="Feng G.D."/>
            <person name="Mo C.Y."/>
            <person name="Zhu H.H."/>
        </authorList>
    </citation>
    <scope>NUCLEOTIDE SEQUENCE [LARGE SCALE GENOMIC DNA]</scope>
    <source>
        <strain evidence="24">GIMV4.0001</strain>
    </source>
</reference>
<dbReference type="EMBL" id="CP010407">
    <property type="protein sequence ID" value="AJF65013.1"/>
    <property type="molecule type" value="Genomic_DNA"/>
</dbReference>
<feature type="domain" description="Thioredoxin" evidence="22">
    <location>
        <begin position="3"/>
        <end position="152"/>
    </location>
</feature>
<evidence type="ECO:0000256" key="10">
    <source>
        <dbReference type="ARBA" id="ARBA00038489"/>
    </source>
</evidence>
<evidence type="ECO:0000256" key="6">
    <source>
        <dbReference type="ARBA" id="ARBA00023002"/>
    </source>
</evidence>
<keyword evidence="8" id="KW-0676">Redox-active center</keyword>
<evidence type="ECO:0000256" key="12">
    <source>
        <dbReference type="ARBA" id="ARBA00049091"/>
    </source>
</evidence>
<evidence type="ECO:0000256" key="15">
    <source>
        <dbReference type="ARBA" id="ARBA00060973"/>
    </source>
</evidence>
<evidence type="ECO:0000256" key="3">
    <source>
        <dbReference type="ARBA" id="ARBA00013017"/>
    </source>
</evidence>
<dbReference type="EC" id="1.11.1.29" evidence="17"/>
<evidence type="ECO:0000256" key="5">
    <source>
        <dbReference type="ARBA" id="ARBA00022862"/>
    </source>
</evidence>
<dbReference type="PROSITE" id="PS51352">
    <property type="entry name" value="THIOREDOXIN_2"/>
    <property type="match status" value="1"/>
</dbReference>
<keyword evidence="5" id="KW-0049">Antioxidant</keyword>
<evidence type="ECO:0000256" key="4">
    <source>
        <dbReference type="ARBA" id="ARBA00022559"/>
    </source>
</evidence>
<dbReference type="InterPro" id="IPR036249">
    <property type="entry name" value="Thioredoxin-like_sf"/>
</dbReference>
<evidence type="ECO:0000256" key="18">
    <source>
        <dbReference type="ARBA" id="ARBA00068979"/>
    </source>
</evidence>
<keyword evidence="4" id="KW-0575">Peroxidase</keyword>
<evidence type="ECO:0000256" key="11">
    <source>
        <dbReference type="ARBA" id="ARBA00041373"/>
    </source>
</evidence>
<dbReference type="InterPro" id="IPR050924">
    <property type="entry name" value="Peroxiredoxin_BCP/PrxQ"/>
</dbReference>
<dbReference type="FunFam" id="3.40.30.10:FF:000118">
    <property type="entry name" value="Peroxiredoxin AhpE"/>
    <property type="match status" value="1"/>
</dbReference>
<dbReference type="Pfam" id="PF00578">
    <property type="entry name" value="AhpC-TSA"/>
    <property type="match status" value="1"/>
</dbReference>
<comment type="catalytic activity">
    <reaction evidence="12">
        <text>a hydroperoxide + [thioredoxin]-dithiol = an alcohol + [thioredoxin]-disulfide + H2O</text>
        <dbReference type="Rhea" id="RHEA:62620"/>
        <dbReference type="Rhea" id="RHEA-COMP:10698"/>
        <dbReference type="Rhea" id="RHEA-COMP:10700"/>
        <dbReference type="ChEBI" id="CHEBI:15377"/>
        <dbReference type="ChEBI" id="CHEBI:29950"/>
        <dbReference type="ChEBI" id="CHEBI:30879"/>
        <dbReference type="ChEBI" id="CHEBI:35924"/>
        <dbReference type="ChEBI" id="CHEBI:50058"/>
        <dbReference type="EC" id="1.11.1.24"/>
    </reaction>
</comment>
<comment type="similarity">
    <text evidence="15">Belongs to the peroxiredoxin family. AhpE subfamily.</text>
</comment>
<dbReference type="SUPFAM" id="SSF52833">
    <property type="entry name" value="Thioredoxin-like"/>
    <property type="match status" value="1"/>
</dbReference>
<feature type="active site" description="Cysteine sulfenic acid (-SOH) intermediate; for peroxidase activity" evidence="21">
    <location>
        <position position="46"/>
    </location>
</feature>
<dbReference type="Proteomes" id="UP000031774">
    <property type="component" value="Chromosome"/>
</dbReference>
<dbReference type="PANTHER" id="PTHR42801:SF20">
    <property type="entry name" value="ALKYL HYDROPEROXIDE REDUCTASE E"/>
    <property type="match status" value="1"/>
</dbReference>